<evidence type="ECO:0000313" key="13">
    <source>
        <dbReference type="Proteomes" id="UP000000437"/>
    </source>
</evidence>
<dbReference type="GeneTree" id="ENSGT00390000012166"/>
<evidence type="ECO:0000256" key="3">
    <source>
        <dbReference type="ARBA" id="ARBA00022553"/>
    </source>
</evidence>
<feature type="compositionally biased region" description="Basic and acidic residues" evidence="10">
    <location>
        <begin position="127"/>
        <end position="146"/>
    </location>
</feature>
<dbReference type="InterPro" id="IPR046753">
    <property type="entry name" value="TOIP1/2_C"/>
</dbReference>
<keyword evidence="18" id="KW-1267">Proteomics identification</keyword>
<evidence type="ECO:0000256" key="6">
    <source>
        <dbReference type="ARBA" id="ARBA00023136"/>
    </source>
</evidence>
<evidence type="ECO:0000259" key="11">
    <source>
        <dbReference type="Pfam" id="PF05609"/>
    </source>
</evidence>
<name>A0A8M2BEC0_DANRE</name>
<dbReference type="EMBL" id="BX664618">
    <property type="status" value="NOT_ANNOTATED_CDS"/>
    <property type="molecule type" value="Genomic_DNA"/>
</dbReference>
<keyword evidence="5" id="KW-1133">Transmembrane helix</keyword>
<reference evidence="14 15" key="6">
    <citation type="submission" date="2025-04" db="UniProtKB">
        <authorList>
            <consortium name="RefSeq"/>
        </authorList>
    </citation>
    <scope>IDENTIFICATION</scope>
    <source>
        <strain evidence="14 15">Tuebingen</strain>
    </source>
</reference>
<feature type="compositionally biased region" description="Low complexity" evidence="10">
    <location>
        <begin position="382"/>
        <end position="396"/>
    </location>
</feature>
<dbReference type="GO" id="GO:0061024">
    <property type="term" value="P:membrane organization"/>
    <property type="evidence" value="ECO:0000318"/>
    <property type="project" value="GO_Central"/>
</dbReference>
<dbReference type="RefSeq" id="NP_001098613.2">
    <property type="nucleotide sequence ID" value="NM_001105143.2"/>
</dbReference>
<evidence type="ECO:0000256" key="4">
    <source>
        <dbReference type="ARBA" id="ARBA00022692"/>
    </source>
</evidence>
<evidence type="ECO:0000313" key="14">
    <source>
        <dbReference type="RefSeq" id="NP_001098613.2"/>
    </source>
</evidence>
<reference evidence="14" key="5">
    <citation type="journal article" date="2020" name="bioRxiv">
        <title>An intestinal cell type in zebrafish is the nexus for the SARS-CoV-2 receptor and the Renin-Angiotensin-Aldosterone System that contributes to COVID-19 comorbidities.</title>
        <authorList>
            <person name="Postlethwait J.H."/>
            <person name="Farnsworth D.R."/>
            <person name="Miller A.C."/>
        </authorList>
    </citation>
    <scope>NUCLEOTIDE SEQUENCE</scope>
    <source>
        <strain evidence="14">Tuebingen</strain>
    </source>
</reference>
<evidence type="ECO:0000256" key="5">
    <source>
        <dbReference type="ARBA" id="ARBA00022989"/>
    </source>
</evidence>
<feature type="domain" description="Torsin-1A-interacting protein 1/2 AAA+ activator" evidence="11">
    <location>
        <begin position="506"/>
        <end position="728"/>
    </location>
</feature>
<accession>A0A8M2BEC0</accession>
<dbReference type="PANTHER" id="PTHR18843">
    <property type="entry name" value="TORSIN-1A-INTERACTING PROTEIN"/>
    <property type="match status" value="1"/>
</dbReference>
<reference evidence="14" key="3">
    <citation type="journal article" date="2016" name="BMC Genomics">
        <title>Gene evolution and gene expression after whole genome duplication in fish: the PhyloFish database.</title>
        <authorList>
            <person name="Pasquier J."/>
            <person name="Cabau C."/>
            <person name="Nguyen T."/>
            <person name="Jouanno E."/>
            <person name="Severac D."/>
            <person name="Braasch I."/>
            <person name="Journot L."/>
            <person name="Pontarotti P."/>
            <person name="Klopp C."/>
            <person name="Postlethwait J.H."/>
            <person name="Guiguen Y."/>
            <person name="Bobe J."/>
        </authorList>
    </citation>
    <scope>NUCLEOTIDE SEQUENCE</scope>
    <source>
        <strain evidence="14">Tuebingen</strain>
    </source>
</reference>
<dbReference type="GO" id="GO:0016020">
    <property type="term" value="C:membrane"/>
    <property type="evidence" value="ECO:0000318"/>
    <property type="project" value="GO_Central"/>
</dbReference>
<evidence type="ECO:0000256" key="2">
    <source>
        <dbReference type="ARBA" id="ARBA00007860"/>
    </source>
</evidence>
<dbReference type="GO" id="GO:0005635">
    <property type="term" value="C:nuclear envelope"/>
    <property type="evidence" value="ECO:0007669"/>
    <property type="project" value="UniProtKB-SubCell"/>
</dbReference>
<dbReference type="STRING" id="7955.ENSDARP00000151017"/>
<feature type="compositionally biased region" description="Basic and acidic residues" evidence="10">
    <location>
        <begin position="23"/>
        <end position="35"/>
    </location>
</feature>
<feature type="compositionally biased region" description="Basic and acidic residues" evidence="10">
    <location>
        <begin position="168"/>
        <end position="184"/>
    </location>
</feature>
<keyword evidence="3" id="KW-0597">Phosphoprotein</keyword>
<dbReference type="GO" id="GO:0001671">
    <property type="term" value="F:ATPase activator activity"/>
    <property type="evidence" value="ECO:0007669"/>
    <property type="project" value="InterPro"/>
</dbReference>
<dbReference type="Bgee" id="ENSDARG00000069102">
    <property type="expression patterns" value="Expressed in intestine and 28 other cell types or tissues"/>
</dbReference>
<feature type="compositionally biased region" description="Polar residues" evidence="10">
    <location>
        <begin position="96"/>
        <end position="111"/>
    </location>
</feature>
<feature type="compositionally biased region" description="Low complexity" evidence="10">
    <location>
        <begin position="252"/>
        <end position="269"/>
    </location>
</feature>
<evidence type="ECO:0007829" key="18">
    <source>
        <dbReference type="PeptideAtlas" id="A0A8M2BEC0"/>
    </source>
</evidence>
<accession>A0A2R8QDI5</accession>
<dbReference type="Gene3D" id="3.40.50.12190">
    <property type="match status" value="1"/>
</dbReference>
<dbReference type="ZFIN" id="ZDB-GENE-050410-15">
    <property type="gene designation" value="zgc:112962"/>
</dbReference>
<evidence type="ECO:0000256" key="1">
    <source>
        <dbReference type="ARBA" id="ARBA00004259"/>
    </source>
</evidence>
<dbReference type="OrthoDB" id="6258998at2759"/>
<keyword evidence="4" id="KW-0812">Transmembrane</keyword>
<evidence type="ECO:0000256" key="9">
    <source>
        <dbReference type="ARBA" id="ARBA00037847"/>
    </source>
</evidence>
<feature type="compositionally biased region" description="Basic and acidic residues" evidence="10">
    <location>
        <begin position="400"/>
        <end position="413"/>
    </location>
</feature>
<dbReference type="Pfam" id="PF05609">
    <property type="entry name" value="LAP1_C"/>
    <property type="match status" value="1"/>
</dbReference>
<protein>
    <submittedName>
        <fullName evidence="14">Uncharacterized protein LOC548348 isoform 1</fullName>
    </submittedName>
    <submittedName>
        <fullName evidence="15 16">Uncharacterized protein isoform X1</fullName>
    </submittedName>
    <submittedName>
        <fullName evidence="12">Zgc:112962</fullName>
    </submittedName>
</protein>
<feature type="compositionally biased region" description="Polar residues" evidence="10">
    <location>
        <begin position="52"/>
        <end position="67"/>
    </location>
</feature>
<dbReference type="GeneID" id="548348"/>
<comment type="subcellular location">
    <subcellularLocation>
        <location evidence="9">Endomembrane system</location>
        <topology evidence="9">Single-pass membrane protein</topology>
    </subcellularLocation>
    <subcellularLocation>
        <location evidence="1">Nucleus envelope</location>
    </subcellularLocation>
</comment>
<dbReference type="InterPro" id="IPR038599">
    <property type="entry name" value="LAP1C-like_C_sf"/>
</dbReference>
<dbReference type="AGR" id="ZFIN:ZDB-GENE-050410-15"/>
<evidence type="ECO:0000313" key="15">
    <source>
        <dbReference type="RefSeq" id="XP_009302169.1"/>
    </source>
</evidence>
<proteinExistence type="evidence at protein level"/>
<gene>
    <name evidence="14 15 16" type="primary">fb82d02</name>
    <name evidence="14 15 16" type="synonym">wu:fb82d02</name>
    <name evidence="14 15 16 17" type="ORF">zgc:112962</name>
</gene>
<dbReference type="PANTHER" id="PTHR18843:SF7">
    <property type="entry name" value="LAMINA-ASSOCIATED POLYPEPTIDE 1B ISOFORM 1-RELATED"/>
    <property type="match status" value="1"/>
</dbReference>
<dbReference type="AlphaFoldDB" id="A0A8M2BEC0"/>
<evidence type="ECO:0000256" key="10">
    <source>
        <dbReference type="SAM" id="MobiDB-lite"/>
    </source>
</evidence>
<reference evidence="12 13" key="1">
    <citation type="journal article" date="2013" name="Nature">
        <title>The zebrafish reference genome sequence and its relationship to the human genome.</title>
        <authorList>
            <consortium name="Genome Reference Consortium Zebrafish"/>
            <person name="Howe K."/>
            <person name="Clark M.D."/>
            <person name="Torroja C.F."/>
            <person name="Torrance J."/>
            <person name="Berthelot C."/>
            <person name="Muffato M."/>
            <person name="Collins J.E."/>
            <person name="Humphray S."/>
            <person name="McLaren K."/>
            <person name="Matthews L."/>
            <person name="McLaren S."/>
            <person name="Sealy I."/>
            <person name="Caccamo M."/>
            <person name="Churcher C."/>
            <person name="Scott C."/>
            <person name="Barrett J.C."/>
            <person name="Koch R."/>
            <person name="Rauch G.J."/>
            <person name="White S."/>
            <person name="Chow W."/>
            <person name="Kilian B."/>
            <person name="Quintais L.T."/>
            <person name="Guerra-Assuncao J.A."/>
            <person name="Zhou Y."/>
            <person name="Gu Y."/>
            <person name="Yen J."/>
            <person name="Vogel J.H."/>
            <person name="Eyre T."/>
            <person name="Redmond S."/>
            <person name="Banerjee R."/>
            <person name="Chi J."/>
            <person name="Fu B."/>
            <person name="Langley E."/>
            <person name="Maguire S.F."/>
            <person name="Laird G.K."/>
            <person name="Lloyd D."/>
            <person name="Kenyon E."/>
            <person name="Donaldson S."/>
            <person name="Sehra H."/>
            <person name="Almeida-King J."/>
            <person name="Loveland J."/>
            <person name="Trevanion S."/>
            <person name="Jones M."/>
            <person name="Quail M."/>
            <person name="Willey D."/>
            <person name="Hunt A."/>
            <person name="Burton J."/>
            <person name="Sims S."/>
            <person name="McLay K."/>
            <person name="Plumb B."/>
            <person name="Davis J."/>
            <person name="Clee C."/>
            <person name="Oliver K."/>
            <person name="Clark R."/>
            <person name="Riddle C."/>
            <person name="Elliot D."/>
            <person name="Eliott D."/>
            <person name="Threadgold G."/>
            <person name="Harden G."/>
            <person name="Ware D."/>
            <person name="Begum S."/>
            <person name="Mortimore B."/>
            <person name="Mortimer B."/>
            <person name="Kerry G."/>
            <person name="Heath P."/>
            <person name="Phillimore B."/>
            <person name="Tracey A."/>
            <person name="Corby N."/>
            <person name="Dunn M."/>
            <person name="Johnson C."/>
            <person name="Wood J."/>
            <person name="Clark S."/>
            <person name="Pelan S."/>
            <person name="Griffiths G."/>
            <person name="Smith M."/>
            <person name="Glithero R."/>
            <person name="Howden P."/>
            <person name="Barker N."/>
            <person name="Lloyd C."/>
            <person name="Stevens C."/>
            <person name="Harley J."/>
            <person name="Holt K."/>
            <person name="Panagiotidis G."/>
            <person name="Lovell J."/>
            <person name="Beasley H."/>
            <person name="Henderson C."/>
            <person name="Gordon D."/>
            <person name="Auger K."/>
            <person name="Wright D."/>
            <person name="Collins J."/>
            <person name="Raisen C."/>
            <person name="Dyer L."/>
            <person name="Leung K."/>
            <person name="Robertson L."/>
            <person name="Ambridge K."/>
            <person name="Leongamornlert D."/>
            <person name="McGuire S."/>
            <person name="Gilderthorp R."/>
            <person name="Griffiths C."/>
            <person name="Manthravadi D."/>
            <person name="Nichol S."/>
            <person name="Barker G."/>
            <person name="Whitehead S."/>
            <person name="Kay M."/>
            <person name="Brown J."/>
            <person name="Murnane C."/>
            <person name="Gray E."/>
            <person name="Humphries M."/>
            <person name="Sycamore N."/>
            <person name="Barker D."/>
            <person name="Saunders D."/>
            <person name="Wallis J."/>
            <person name="Babbage A."/>
            <person name="Hammond S."/>
            <person name="Mashreghi-Mohammadi M."/>
            <person name="Barr L."/>
            <person name="Martin S."/>
            <person name="Wray P."/>
            <person name="Ellington A."/>
            <person name="Matthews N."/>
            <person name="Ellwood M."/>
            <person name="Woodmansey R."/>
            <person name="Clark G."/>
            <person name="Cooper J."/>
            <person name="Cooper J."/>
            <person name="Tromans A."/>
            <person name="Grafham D."/>
            <person name="Skuce C."/>
            <person name="Pandian R."/>
            <person name="Andrews R."/>
            <person name="Harrison E."/>
            <person name="Kimberley A."/>
            <person name="Garnett J."/>
            <person name="Fosker N."/>
            <person name="Hall R."/>
            <person name="Garner P."/>
            <person name="Kelly D."/>
            <person name="Bird C."/>
            <person name="Palmer S."/>
            <person name="Gehring I."/>
            <person name="Berger A."/>
            <person name="Dooley C.M."/>
            <person name="Ersan-Urun Z."/>
            <person name="Eser C."/>
            <person name="Geiger H."/>
            <person name="Geisler M."/>
            <person name="Karotki L."/>
            <person name="Kirn A."/>
            <person name="Konantz J."/>
            <person name="Konantz M."/>
            <person name="Oberlander M."/>
            <person name="Rudolph-Geiger S."/>
            <person name="Teucke M."/>
            <person name="Lanz C."/>
            <person name="Raddatz G."/>
            <person name="Osoegawa K."/>
            <person name="Zhu B."/>
            <person name="Rapp A."/>
            <person name="Widaa S."/>
            <person name="Langford C."/>
            <person name="Yang F."/>
            <person name="Schuster S.C."/>
            <person name="Carter N.P."/>
            <person name="Harrow J."/>
            <person name="Ning Z."/>
            <person name="Herrero J."/>
            <person name="Searle S.M."/>
            <person name="Enright A."/>
            <person name="Geisler R."/>
            <person name="Plasterk R.H."/>
            <person name="Lee C."/>
            <person name="Westerfield M."/>
            <person name="de Jong P.J."/>
            <person name="Zon L.I."/>
            <person name="Postlethwait J.H."/>
            <person name="Nusslein-Volhard C."/>
            <person name="Hubbard T.J."/>
            <person name="Roest Crollius H."/>
            <person name="Rogers J."/>
            <person name="Stemple D.L."/>
        </authorList>
    </citation>
    <scope>NUCLEOTIDE SEQUENCE [LARGE SCALE GENOMIC DNA]</scope>
    <source>
        <strain evidence="12">Tuebingen</strain>
    </source>
</reference>
<comment type="similarity">
    <text evidence="2">Belongs to the TOR1AIP family.</text>
</comment>
<keyword evidence="13" id="KW-1185">Reference proteome</keyword>
<dbReference type="Ensembl" id="ENSDART00000184184.1">
    <property type="protein sequence ID" value="ENSDARP00000151017.1"/>
    <property type="gene ID" value="ENSDARG00000069102.6"/>
</dbReference>
<evidence type="ECO:0000313" key="17">
    <source>
        <dbReference type="ZFIN" id="ZDB-GENE-050410-15"/>
    </source>
</evidence>
<dbReference type="RefSeq" id="XP_009302169.1">
    <property type="nucleotide sequence ID" value="XM_009303894.4"/>
</dbReference>
<keyword evidence="7" id="KW-0325">Glycoprotein</keyword>
<evidence type="ECO:0000256" key="8">
    <source>
        <dbReference type="ARBA" id="ARBA00023242"/>
    </source>
</evidence>
<evidence type="ECO:0000256" key="7">
    <source>
        <dbReference type="ARBA" id="ARBA00023180"/>
    </source>
</evidence>
<sequence>MASYPTDKTSESDSDSSNINNAKNKEAETRDKNNETETCTDQDAQVKDFQSAGAQFENSSGDSSGNTGVDRVKKKGDDGQSGDTEHVHKEKDDVMPTQQTCSSGFQQNEQDQIVRHTGKTTNVSHAGKQEDAKHNSKSGKRQEDMPKPISSGSHTEKLSYSKPNTLKTADEGKDRKPEIKEKDSQSVGAQFDNSSRDDAQSRDSINVDTEADGVGSSADSGEKNVTCPKEETTKLILTASQMETKTEKQVNKKSLSKSGVSSSGDSGQVKVDDDMPKPISSGSHTEKLSYSKPNTLKTADEGKDRKPEIKEKDSQSVGAQFDNSSRDDAQSRDSINVDTEADGVGSSADSGEKNVTCPKEETTKLILTASQTETKTEKQVNKKSLSKSGVSSSGDSRQVNVHDEGDLSLKDMPKPISSGSHTEKQPYSKYETLKTTDEGSDRKPEMKEEELPQHSPYSGLPQQRPPQIREGTDNNLPWIGIFVVLVSVVCGYYLHFSGSTPNKIPKQLDMVEVFNQEMEKLQASFPSQRQELWKRSLIHIRRHLKTEHPTEPVSLILTSGHRAEKTLGCLAQCLAQAFSTTRNSTFLSIDGKAKTSLDSDQVKLDIDSELTKAFESEKFAAVIHRFEELPPGSTLIFYRYCDHENAAFKNVFLAFTVMLDAEAEVPSNINLGRIEEMVQDHVKQKFVSSDKSAVFNQMDVDKLSGLWSRISHLILPVVAEKRIEQQGCGACDKPF</sequence>
<evidence type="ECO:0000313" key="12">
    <source>
        <dbReference type="Ensembl" id="ENSDARP00000151017"/>
    </source>
</evidence>
<reference evidence="14" key="2">
    <citation type="journal article" date="2015" name="Nat. Commun.">
        <title>RFX transcription factors are essential for hearing in mice.</title>
        <authorList>
            <person name="Elkon R."/>
            <person name="Milon B."/>
            <person name="Morrison L."/>
            <person name="Shah M."/>
            <person name="Vijayakumar S."/>
            <person name="Racherla M."/>
            <person name="Leitch C.C."/>
            <person name="Silipino L."/>
            <person name="Hadi S."/>
            <person name="Weiss-Gayet M."/>
            <person name="Barras E."/>
            <person name="Schmid C.D."/>
            <person name="Ait-Lounis A."/>
            <person name="Barnes A."/>
            <person name="Song Y."/>
            <person name="Eisenman D.J."/>
            <person name="Eliyahu E."/>
            <person name="Frolenkov G.I."/>
            <person name="Strome S.E."/>
            <person name="Durand B."/>
            <person name="Zaghloul N.A."/>
            <person name="Jones S.M."/>
            <person name="Reith W."/>
            <person name="Hertzano R."/>
        </authorList>
    </citation>
    <scope>NUCLEOTIDE SEQUENCE</scope>
    <source>
        <strain evidence="14">Tuebingen</strain>
    </source>
</reference>
<keyword evidence="6" id="KW-0472">Membrane</keyword>
<feature type="compositionally biased region" description="Basic and acidic residues" evidence="10">
    <location>
        <begin position="75"/>
        <end position="94"/>
    </location>
</feature>
<dbReference type="InterPro" id="IPR008662">
    <property type="entry name" value="TOIP1/2"/>
</dbReference>
<dbReference type="PaxDb" id="7955-ENSDARP00000105591"/>
<feature type="region of interest" description="Disordered" evidence="10">
    <location>
        <begin position="1"/>
        <end position="471"/>
    </location>
</feature>
<feature type="compositionally biased region" description="Basic and acidic residues" evidence="10">
    <location>
        <begin position="298"/>
        <end position="314"/>
    </location>
</feature>
<evidence type="ECO:0000313" key="16">
    <source>
        <dbReference type="RefSeq" id="XP_021333927.1"/>
    </source>
</evidence>
<keyword evidence="8" id="KW-0539">Nucleus</keyword>
<dbReference type="Proteomes" id="UP000000437">
    <property type="component" value="Chromosome 8"/>
</dbReference>
<organism evidence="12">
    <name type="scientific">Danio rerio</name>
    <name type="common">Zebrafish</name>
    <name type="synonym">Brachydanio rerio</name>
    <dbReference type="NCBI Taxonomy" id="7955"/>
    <lineage>
        <taxon>Eukaryota</taxon>
        <taxon>Metazoa</taxon>
        <taxon>Chordata</taxon>
        <taxon>Craniata</taxon>
        <taxon>Vertebrata</taxon>
        <taxon>Euteleostomi</taxon>
        <taxon>Actinopterygii</taxon>
        <taxon>Neopterygii</taxon>
        <taxon>Teleostei</taxon>
        <taxon>Ostariophysi</taxon>
        <taxon>Cypriniformes</taxon>
        <taxon>Danionidae</taxon>
        <taxon>Danioninae</taxon>
        <taxon>Danio</taxon>
    </lineage>
</organism>
<reference evidence="12" key="4">
    <citation type="submission" date="2018-04" db="UniProtKB">
        <authorList>
            <consortium name="Ensembl"/>
        </authorList>
    </citation>
    <scope>IDENTIFICATION</scope>
    <source>
        <strain evidence="12">Tuebingen</strain>
    </source>
</reference>
<dbReference type="SMR" id="A0A8M2BEC0"/>
<dbReference type="RefSeq" id="XP_021333927.1">
    <property type="nucleotide sequence ID" value="XM_021478252.2"/>
</dbReference>
<feature type="compositionally biased region" description="Basic and acidic residues" evidence="10">
    <location>
        <begin position="421"/>
        <end position="452"/>
    </location>
</feature>